<feature type="domain" description="PKD" evidence="2">
    <location>
        <begin position="161"/>
        <end position="195"/>
    </location>
</feature>
<feature type="region of interest" description="Disordered" evidence="1">
    <location>
        <begin position="1"/>
        <end position="42"/>
    </location>
</feature>
<evidence type="ECO:0000256" key="1">
    <source>
        <dbReference type="SAM" id="MobiDB-lite"/>
    </source>
</evidence>
<dbReference type="PROSITE" id="PS50093">
    <property type="entry name" value="PKD"/>
    <property type="match status" value="1"/>
</dbReference>
<proteinExistence type="predicted"/>
<comment type="caution">
    <text evidence="3">The sequence shown here is derived from an EMBL/GenBank/DDBJ whole genome shotgun (WGS) entry which is preliminary data.</text>
</comment>
<accession>A0ABW2Q3Q3</accession>
<name>A0ABW2Q3Q3_9MICO</name>
<dbReference type="CDD" id="cd00146">
    <property type="entry name" value="PKD"/>
    <property type="match status" value="1"/>
</dbReference>
<evidence type="ECO:0000259" key="2">
    <source>
        <dbReference type="PROSITE" id="PS50093"/>
    </source>
</evidence>
<sequence>MIDLLDRQTQTIQQYADQSESDGVGSPPASEPAGSGDIVSEELDPNALCTELSGRPGSLGMMHVGLCTGGRDGGPQIASELAEIPEPEPEPEAEEPEPEPEPVVVTAEDFARLPIDPGGLTVQPDRGWVMVNIETIAYTGAAEQTFDIELLGTPVRVHAVPLDYTWDYGDGTVFTTDDPGAPYPNHTVHHTYTDATDEGGPAVTRQITLTTQWVGEFSVAGGPWQPVAGVATTTQTTDPFEVRQYDTSLVAGDRA</sequence>
<keyword evidence="4" id="KW-1185">Reference proteome</keyword>
<reference evidence="4" key="1">
    <citation type="journal article" date="2019" name="Int. J. Syst. Evol. Microbiol.">
        <title>The Global Catalogue of Microorganisms (GCM) 10K type strain sequencing project: providing services to taxonomists for standard genome sequencing and annotation.</title>
        <authorList>
            <consortium name="The Broad Institute Genomics Platform"/>
            <consortium name="The Broad Institute Genome Sequencing Center for Infectious Disease"/>
            <person name="Wu L."/>
            <person name="Ma J."/>
        </authorList>
    </citation>
    <scope>NUCLEOTIDE SEQUENCE [LARGE SCALE GENOMIC DNA]</scope>
    <source>
        <strain evidence="4">JCM 1490</strain>
    </source>
</reference>
<organism evidence="3 4">
    <name type="scientific">Georgenia alba</name>
    <dbReference type="NCBI Taxonomy" id="2233858"/>
    <lineage>
        <taxon>Bacteria</taxon>
        <taxon>Bacillati</taxon>
        <taxon>Actinomycetota</taxon>
        <taxon>Actinomycetes</taxon>
        <taxon>Micrococcales</taxon>
        <taxon>Bogoriellaceae</taxon>
        <taxon>Georgenia</taxon>
    </lineage>
</organism>
<gene>
    <name evidence="3" type="ORF">ACFQQL_03300</name>
</gene>
<dbReference type="Proteomes" id="UP001596455">
    <property type="component" value="Unassembled WGS sequence"/>
</dbReference>
<dbReference type="RefSeq" id="WP_382391224.1">
    <property type="nucleotide sequence ID" value="NZ_JBHTCQ010000001.1"/>
</dbReference>
<dbReference type="InterPro" id="IPR000601">
    <property type="entry name" value="PKD_dom"/>
</dbReference>
<evidence type="ECO:0000313" key="3">
    <source>
        <dbReference type="EMBL" id="MFC7404124.1"/>
    </source>
</evidence>
<protein>
    <recommendedName>
        <fullName evidence="2">PKD domain-containing protein</fullName>
    </recommendedName>
</protein>
<evidence type="ECO:0000313" key="4">
    <source>
        <dbReference type="Proteomes" id="UP001596455"/>
    </source>
</evidence>
<dbReference type="EMBL" id="JBHTCQ010000001">
    <property type="protein sequence ID" value="MFC7404124.1"/>
    <property type="molecule type" value="Genomic_DNA"/>
</dbReference>
<feature type="compositionally biased region" description="Polar residues" evidence="1">
    <location>
        <begin position="7"/>
        <end position="18"/>
    </location>
</feature>